<dbReference type="CDD" id="cd00051">
    <property type="entry name" value="EFh"/>
    <property type="match status" value="1"/>
</dbReference>
<dbReference type="InterPro" id="IPR050205">
    <property type="entry name" value="CDPK_Ser/Thr_kinases"/>
</dbReference>
<evidence type="ECO:0000256" key="15">
    <source>
        <dbReference type="ARBA" id="ARBA00022777"/>
    </source>
</evidence>
<dbReference type="Gene3D" id="1.10.238.10">
    <property type="entry name" value="EF-hand"/>
    <property type="match status" value="2"/>
</dbReference>
<evidence type="ECO:0000256" key="25">
    <source>
        <dbReference type="ARBA" id="ARBA00047899"/>
    </source>
</evidence>
<evidence type="ECO:0000256" key="3">
    <source>
        <dbReference type="ARBA" id="ARBA00004342"/>
    </source>
</evidence>
<evidence type="ECO:0000259" key="33">
    <source>
        <dbReference type="PROSITE" id="PS50011"/>
    </source>
</evidence>
<evidence type="ECO:0000256" key="22">
    <source>
        <dbReference type="ARBA" id="ARBA00023273"/>
    </source>
</evidence>
<comment type="similarity">
    <text evidence="24">Belongs to the protein kinase superfamily. Ser/Thr protein kinase family. CDPK subfamily.</text>
</comment>
<dbReference type="PROSITE" id="PS00018">
    <property type="entry name" value="EF_HAND_1"/>
    <property type="match status" value="3"/>
</dbReference>
<evidence type="ECO:0000256" key="18">
    <source>
        <dbReference type="ARBA" id="ARBA00022846"/>
    </source>
</evidence>
<dbReference type="EC" id="2.7.11.1" evidence="6"/>
<evidence type="ECO:0000259" key="34">
    <source>
        <dbReference type="PROSITE" id="PS50222"/>
    </source>
</evidence>
<evidence type="ECO:0000256" key="7">
    <source>
        <dbReference type="ARBA" id="ARBA00022475"/>
    </source>
</evidence>
<keyword evidence="20" id="KW-0969">Cilium</keyword>
<feature type="region of interest" description="Disordered" evidence="32">
    <location>
        <begin position="1"/>
        <end position="32"/>
    </location>
</feature>
<evidence type="ECO:0000256" key="12">
    <source>
        <dbReference type="ARBA" id="ARBA00022723"/>
    </source>
</evidence>
<feature type="domain" description="EF-hand" evidence="34">
    <location>
        <begin position="357"/>
        <end position="392"/>
    </location>
</feature>
<feature type="domain" description="Protein kinase" evidence="33">
    <location>
        <begin position="57"/>
        <end position="313"/>
    </location>
</feature>
<comment type="function">
    <text evidence="27">Calcium-dependent protein kinase which acts as a sensor and effector of intracellular Ca(2+) levels probably in part downstream of cGMP-activated PKG kinase. During the liver stage, involved in sporozoite motility and thus in sporozoite invasion of host hepatocytes, probably together with CDPK4 and CDPK5. In the mosquito midgut and during the last stage of male gamete exflagellation, may play a role in the rupture of the host erythrocyte membrane. In the mosquito midgut, required for the differentiation of the zygote into the ookinete by promoting the translational activation of a subset of repressed mRNAs; these mRNAs are kept repressed in the zygote by the DOZI- or CITH-containing mRNP complexes. Dispensable during the asexual blood stage.</text>
</comment>
<evidence type="ECO:0000256" key="9">
    <source>
        <dbReference type="ARBA" id="ARBA00022527"/>
    </source>
</evidence>
<dbReference type="Gene3D" id="3.30.200.20">
    <property type="entry name" value="Phosphorylase Kinase, domain 1"/>
    <property type="match status" value="1"/>
</dbReference>
<keyword evidence="9 31" id="KW-0723">Serine/threonine-protein kinase</keyword>
<evidence type="ECO:0000256" key="32">
    <source>
        <dbReference type="SAM" id="MobiDB-lite"/>
    </source>
</evidence>
<evidence type="ECO:0000256" key="19">
    <source>
        <dbReference type="ARBA" id="ARBA00022870"/>
    </source>
</evidence>
<dbReference type="SMART" id="SM00054">
    <property type="entry name" value="EFh"/>
    <property type="match status" value="4"/>
</dbReference>
<protein>
    <recommendedName>
        <fullName evidence="29">Calcium-dependent protein kinase 1</fullName>
        <ecNumber evidence="6">2.7.11.1</ecNumber>
    </recommendedName>
</protein>
<evidence type="ECO:0000256" key="21">
    <source>
        <dbReference type="ARBA" id="ARBA00023139"/>
    </source>
</evidence>
<proteinExistence type="inferred from homology"/>
<dbReference type="InterPro" id="IPR002048">
    <property type="entry name" value="EF_hand_dom"/>
</dbReference>
<dbReference type="InterPro" id="IPR011009">
    <property type="entry name" value="Kinase-like_dom_sf"/>
</dbReference>
<dbReference type="GO" id="GO:0005886">
    <property type="term" value="C:plasma membrane"/>
    <property type="evidence" value="ECO:0007669"/>
    <property type="project" value="UniProtKB-SubCell"/>
</dbReference>
<keyword evidence="7" id="KW-1003">Cell membrane</keyword>
<evidence type="ECO:0000256" key="26">
    <source>
        <dbReference type="ARBA" id="ARBA00048679"/>
    </source>
</evidence>
<keyword evidence="11" id="KW-0519">Myristate</keyword>
<comment type="subcellular location">
    <subcellularLocation>
        <location evidence="3">Cell membrane</location>
        <topology evidence="3">Lipid-anchor</topology>
        <orientation evidence="3">Cytoplasmic side</orientation>
    </subcellularLocation>
    <subcellularLocation>
        <location evidence="2">Cell projection</location>
        <location evidence="2">Cilium</location>
        <location evidence="2">Flagellum</location>
    </subcellularLocation>
    <subcellularLocation>
        <location evidence="4">Host cell membrane</location>
        <topology evidence="4">Lipid-anchor</topology>
    </subcellularLocation>
    <subcellularLocation>
        <location evidence="28">Parasitophorous vacuole membrane</location>
        <topology evidence="28">Lipid-anchor</topology>
    </subcellularLocation>
</comment>
<sequence length="500" mass="55953">MGCNGSKAVDTGNNPAPKAKSSGKKDTSLPKKEIKADGIGQAMFIIDNTGKIQDSYDLEKKKIGEGSYGSVCKGKNKGTGSIRAVKSISKAQMKNLDRFKQEIAIMKMMDHPNIIKLFETFEDHRNIYLVMELCSGGELFDRIIDAGHFTEVQAAILMQQIIRAIYYMHENHVCHRDLKPENFLFQTKDPLEKNILKIIDFGLSCKFEPGQVLTTKAGTPYYVAPQVLAGKYDQSSDLWSCGVIMFVLLCGYPPFYGENDADVLSKVRLGNFSFNASDWKNVSEDAKNLIRMMLKMNPRDRYTAEQVLNHEWIKNKAPKAANVSLQSGFVDNLRGFRSMNKLKKAALHIIAGQLNESQIKALRDTFMSLDSNGDGLLTINEMKEGLTKAGLKEIPPDMKQIMEDIDSDGSGVIDYTEFIAATLDKRIFAKEDVCWVAFRLFDRNGDGKISKDEITEVLGNLAESGLEDVGEMMKEIDTNGDGEIDFEEFMNMMRGVKRGK</sequence>
<dbReference type="InterPro" id="IPR011992">
    <property type="entry name" value="EF-hand-dom_pair"/>
</dbReference>
<organism evidence="35">
    <name type="scientific">Noctiluca scintillans</name>
    <name type="common">Sea sparkle</name>
    <name type="synonym">Red tide dinoflagellate</name>
    <dbReference type="NCBI Taxonomy" id="2966"/>
    <lineage>
        <taxon>Eukaryota</taxon>
        <taxon>Sar</taxon>
        <taxon>Alveolata</taxon>
        <taxon>Dinophyceae</taxon>
        <taxon>Noctilucales</taxon>
        <taxon>Noctilucaceae</taxon>
        <taxon>Noctiluca</taxon>
    </lineage>
</organism>
<feature type="domain" description="EF-hand" evidence="34">
    <location>
        <begin position="464"/>
        <end position="499"/>
    </location>
</feature>
<evidence type="ECO:0000256" key="17">
    <source>
        <dbReference type="ARBA" id="ARBA00022840"/>
    </source>
</evidence>
<dbReference type="SMART" id="SM00220">
    <property type="entry name" value="S_TKc"/>
    <property type="match status" value="1"/>
</dbReference>
<evidence type="ECO:0000256" key="23">
    <source>
        <dbReference type="ARBA" id="ARBA00023288"/>
    </source>
</evidence>
<evidence type="ECO:0000256" key="29">
    <source>
        <dbReference type="ARBA" id="ARBA00068067"/>
    </source>
</evidence>
<dbReference type="GO" id="GO:0005509">
    <property type="term" value="F:calcium ion binding"/>
    <property type="evidence" value="ECO:0007669"/>
    <property type="project" value="InterPro"/>
</dbReference>
<dbReference type="InterPro" id="IPR017441">
    <property type="entry name" value="Protein_kinase_ATP_BS"/>
</dbReference>
<evidence type="ECO:0000256" key="30">
    <source>
        <dbReference type="PROSITE-ProRule" id="PRU10141"/>
    </source>
</evidence>
<dbReference type="GO" id="GO:0020002">
    <property type="term" value="C:host cell plasma membrane"/>
    <property type="evidence" value="ECO:0007669"/>
    <property type="project" value="UniProtKB-SubCell"/>
</dbReference>
<keyword evidence="16" id="KW-0106">Calcium</keyword>
<comment type="catalytic activity">
    <reaction evidence="25">
        <text>L-threonyl-[protein] + ATP = O-phospho-L-threonyl-[protein] + ADP + H(+)</text>
        <dbReference type="Rhea" id="RHEA:46608"/>
        <dbReference type="Rhea" id="RHEA-COMP:11060"/>
        <dbReference type="Rhea" id="RHEA-COMP:11605"/>
        <dbReference type="ChEBI" id="CHEBI:15378"/>
        <dbReference type="ChEBI" id="CHEBI:30013"/>
        <dbReference type="ChEBI" id="CHEBI:30616"/>
        <dbReference type="ChEBI" id="CHEBI:61977"/>
        <dbReference type="ChEBI" id="CHEBI:456216"/>
        <dbReference type="EC" id="2.7.11.1"/>
    </reaction>
</comment>
<dbReference type="CDD" id="cd05117">
    <property type="entry name" value="STKc_CAMK"/>
    <property type="match status" value="1"/>
</dbReference>
<keyword evidence="19" id="KW-0472">Membrane</keyword>
<dbReference type="PANTHER" id="PTHR24349">
    <property type="entry name" value="SERINE/THREONINE-PROTEIN KINASE"/>
    <property type="match status" value="1"/>
</dbReference>
<evidence type="ECO:0000256" key="27">
    <source>
        <dbReference type="ARBA" id="ARBA00056933"/>
    </source>
</evidence>
<dbReference type="FunFam" id="3.30.200.20:FF:000315">
    <property type="entry name" value="Calcium-dependent protein kinase 3"/>
    <property type="match status" value="1"/>
</dbReference>
<evidence type="ECO:0000256" key="1">
    <source>
        <dbReference type="ARBA" id="ARBA00001946"/>
    </source>
</evidence>
<dbReference type="InterPro" id="IPR008271">
    <property type="entry name" value="Ser/Thr_kinase_AS"/>
</dbReference>
<keyword evidence="22" id="KW-0966">Cell projection</keyword>
<dbReference type="Gene3D" id="1.10.510.10">
    <property type="entry name" value="Transferase(Phosphotransferase) domain 1"/>
    <property type="match status" value="1"/>
</dbReference>
<keyword evidence="15" id="KW-0418">Kinase</keyword>
<dbReference type="Pfam" id="PF13499">
    <property type="entry name" value="EF-hand_7"/>
    <property type="match status" value="2"/>
</dbReference>
<evidence type="ECO:0000256" key="24">
    <source>
        <dbReference type="ARBA" id="ARBA00024334"/>
    </source>
</evidence>
<evidence type="ECO:0000313" key="35">
    <source>
        <dbReference type="EMBL" id="CAD8835401.1"/>
    </source>
</evidence>
<evidence type="ECO:0000256" key="10">
    <source>
        <dbReference type="ARBA" id="ARBA00022679"/>
    </source>
</evidence>
<dbReference type="InterPro" id="IPR018247">
    <property type="entry name" value="EF_Hand_1_Ca_BS"/>
</dbReference>
<evidence type="ECO:0000256" key="5">
    <source>
        <dbReference type="ARBA" id="ARBA00011245"/>
    </source>
</evidence>
<feature type="domain" description="EF-hand" evidence="34">
    <location>
        <begin position="393"/>
        <end position="428"/>
    </location>
</feature>
<evidence type="ECO:0000256" key="13">
    <source>
        <dbReference type="ARBA" id="ARBA00022737"/>
    </source>
</evidence>
<evidence type="ECO:0000256" key="6">
    <source>
        <dbReference type="ARBA" id="ARBA00012513"/>
    </source>
</evidence>
<dbReference type="GO" id="GO:0005524">
    <property type="term" value="F:ATP binding"/>
    <property type="evidence" value="ECO:0007669"/>
    <property type="project" value="UniProtKB-UniRule"/>
</dbReference>
<accession>A0A7S1F0J0</accession>
<name>A0A7S1F0J0_NOCSC</name>
<dbReference type="PROSITE" id="PS00107">
    <property type="entry name" value="PROTEIN_KINASE_ATP"/>
    <property type="match status" value="1"/>
</dbReference>
<keyword evidence="8" id="KW-1032">Host cell membrane</keyword>
<dbReference type="PROSITE" id="PS00108">
    <property type="entry name" value="PROTEIN_KINASE_ST"/>
    <property type="match status" value="1"/>
</dbReference>
<dbReference type="GO" id="GO:0031514">
    <property type="term" value="C:motile cilium"/>
    <property type="evidence" value="ECO:0007669"/>
    <property type="project" value="UniProtKB-SubCell"/>
</dbReference>
<evidence type="ECO:0000256" key="11">
    <source>
        <dbReference type="ARBA" id="ARBA00022707"/>
    </source>
</evidence>
<keyword evidence="18" id="KW-0282">Flagellum</keyword>
<keyword evidence="13" id="KW-0677">Repeat</keyword>
<keyword evidence="12" id="KW-0479">Metal-binding</keyword>
<dbReference type="GO" id="GO:0020005">
    <property type="term" value="C:symbiont-containing vacuole membrane"/>
    <property type="evidence" value="ECO:0007669"/>
    <property type="project" value="UniProtKB-SubCell"/>
</dbReference>
<dbReference type="EMBL" id="HBFQ01014070">
    <property type="protein sequence ID" value="CAD8835401.1"/>
    <property type="molecule type" value="Transcribed_RNA"/>
</dbReference>
<evidence type="ECO:0000256" key="14">
    <source>
        <dbReference type="ARBA" id="ARBA00022741"/>
    </source>
</evidence>
<dbReference type="Pfam" id="PF00069">
    <property type="entry name" value="Pkinase"/>
    <property type="match status" value="1"/>
</dbReference>
<comment type="subunit">
    <text evidence="5">Monomer.</text>
</comment>
<evidence type="ECO:0000256" key="28">
    <source>
        <dbReference type="ARBA" id="ARBA00060437"/>
    </source>
</evidence>
<dbReference type="InterPro" id="IPR000719">
    <property type="entry name" value="Prot_kinase_dom"/>
</dbReference>
<gene>
    <name evidence="35" type="ORF">NSCI0253_LOCUS9749</name>
</gene>
<keyword evidence="21" id="KW-0564">Palmitate</keyword>
<dbReference type="GO" id="GO:0004674">
    <property type="term" value="F:protein serine/threonine kinase activity"/>
    <property type="evidence" value="ECO:0007669"/>
    <property type="project" value="UniProtKB-KW"/>
</dbReference>
<evidence type="ECO:0000256" key="16">
    <source>
        <dbReference type="ARBA" id="ARBA00022837"/>
    </source>
</evidence>
<keyword evidence="23" id="KW-0449">Lipoprotein</keyword>
<keyword evidence="10" id="KW-0808">Transferase</keyword>
<dbReference type="PROSITE" id="PS50222">
    <property type="entry name" value="EF_HAND_2"/>
    <property type="match status" value="4"/>
</dbReference>
<keyword evidence="14 30" id="KW-0547">Nucleotide-binding</keyword>
<feature type="binding site" evidence="30">
    <location>
        <position position="86"/>
    </location>
    <ligand>
        <name>ATP</name>
        <dbReference type="ChEBI" id="CHEBI:30616"/>
    </ligand>
</feature>
<dbReference type="FunFam" id="1.10.510.10:FF:000398">
    <property type="entry name" value="Calcium-dependent protein kinase 1"/>
    <property type="match status" value="1"/>
</dbReference>
<evidence type="ECO:0000256" key="4">
    <source>
        <dbReference type="ARBA" id="ARBA00004425"/>
    </source>
</evidence>
<dbReference type="AlphaFoldDB" id="A0A7S1F0J0"/>
<dbReference type="SUPFAM" id="SSF47473">
    <property type="entry name" value="EF-hand"/>
    <property type="match status" value="1"/>
</dbReference>
<reference evidence="35" key="1">
    <citation type="submission" date="2021-01" db="EMBL/GenBank/DDBJ databases">
        <authorList>
            <person name="Corre E."/>
            <person name="Pelletier E."/>
            <person name="Niang G."/>
            <person name="Scheremetjew M."/>
            <person name="Finn R."/>
            <person name="Kale V."/>
            <person name="Holt S."/>
            <person name="Cochrane G."/>
            <person name="Meng A."/>
            <person name="Brown T."/>
            <person name="Cohen L."/>
        </authorList>
    </citation>
    <scope>NUCLEOTIDE SEQUENCE</scope>
</reference>
<evidence type="ECO:0000256" key="20">
    <source>
        <dbReference type="ARBA" id="ARBA00023069"/>
    </source>
</evidence>
<evidence type="ECO:0000256" key="31">
    <source>
        <dbReference type="RuleBase" id="RU000304"/>
    </source>
</evidence>
<keyword evidence="19" id="KW-1043">Host membrane</keyword>
<evidence type="ECO:0000256" key="8">
    <source>
        <dbReference type="ARBA" id="ARBA00022511"/>
    </source>
</evidence>
<feature type="compositionally biased region" description="Basic and acidic residues" evidence="32">
    <location>
        <begin position="23"/>
        <end position="32"/>
    </location>
</feature>
<comment type="cofactor">
    <cofactor evidence="1">
        <name>Mg(2+)</name>
        <dbReference type="ChEBI" id="CHEBI:18420"/>
    </cofactor>
</comment>
<dbReference type="PROSITE" id="PS50011">
    <property type="entry name" value="PROTEIN_KINASE_DOM"/>
    <property type="match status" value="1"/>
</dbReference>
<comment type="catalytic activity">
    <reaction evidence="26">
        <text>L-seryl-[protein] + ATP = O-phospho-L-seryl-[protein] + ADP + H(+)</text>
        <dbReference type="Rhea" id="RHEA:17989"/>
        <dbReference type="Rhea" id="RHEA-COMP:9863"/>
        <dbReference type="Rhea" id="RHEA-COMP:11604"/>
        <dbReference type="ChEBI" id="CHEBI:15378"/>
        <dbReference type="ChEBI" id="CHEBI:29999"/>
        <dbReference type="ChEBI" id="CHEBI:30616"/>
        <dbReference type="ChEBI" id="CHEBI:83421"/>
        <dbReference type="ChEBI" id="CHEBI:456216"/>
        <dbReference type="EC" id="2.7.11.1"/>
    </reaction>
</comment>
<feature type="domain" description="EF-hand" evidence="34">
    <location>
        <begin position="429"/>
        <end position="463"/>
    </location>
</feature>
<evidence type="ECO:0000256" key="2">
    <source>
        <dbReference type="ARBA" id="ARBA00004230"/>
    </source>
</evidence>
<keyword evidence="17 30" id="KW-0067">ATP-binding</keyword>
<dbReference type="SUPFAM" id="SSF56112">
    <property type="entry name" value="Protein kinase-like (PK-like)"/>
    <property type="match status" value="1"/>
</dbReference>
<dbReference type="FunFam" id="1.10.238.10:FF:000003">
    <property type="entry name" value="Calmodulin A"/>
    <property type="match status" value="1"/>
</dbReference>